<dbReference type="SUPFAM" id="SSF143100">
    <property type="entry name" value="TTHA1013/TTHA0281-like"/>
    <property type="match status" value="1"/>
</dbReference>
<dbReference type="AlphaFoldDB" id="A0A1D9GBT0"/>
<evidence type="ECO:0000259" key="1">
    <source>
        <dbReference type="Pfam" id="PF15970"/>
    </source>
</evidence>
<accession>A0A1D9GBT0</accession>
<dbReference type="Gene3D" id="3.30.160.250">
    <property type="match status" value="1"/>
</dbReference>
<feature type="domain" description="HicB-like antitoxin of toxin-antitoxin system" evidence="1">
    <location>
        <begin position="13"/>
        <end position="92"/>
    </location>
</feature>
<organism evidence="2">
    <name type="scientific">Moorena producens (strain JHB)</name>
    <dbReference type="NCBI Taxonomy" id="1454205"/>
    <lineage>
        <taxon>Bacteria</taxon>
        <taxon>Bacillati</taxon>
        <taxon>Cyanobacteriota</taxon>
        <taxon>Cyanophyceae</taxon>
        <taxon>Coleofasciculales</taxon>
        <taxon>Coleofasciculaceae</taxon>
        <taxon>Moorena</taxon>
    </lineage>
</organism>
<sequence length="166" mass="17997">MKFNHAITMSRFSFPARFTPDESDGGFVVTFQDLPEAITQGDSIEQALAEAADCLEEAIAARIDDQLDIPNPSPPAGGDYLVPVPIQTALKAALYLAMCEAGITSLQLAHTLNTDEQEVKRILDPDHGTKLPTLERALAALVDTRRLERTAIPRSTSCLKPPCPNL</sequence>
<reference evidence="2" key="1">
    <citation type="journal article" date="2017" name="Proc. Natl. Acad. Sci. U.S.A.">
        <title>Comparative genomics uncovers the prolific and distinctive metabolic potential of the cyanobacterial genus Moorea.</title>
        <authorList>
            <person name="Leao T."/>
            <person name="Castelao G."/>
            <person name="Korobeynikov A."/>
            <person name="Monroe E.A."/>
            <person name="Podell S."/>
            <person name="Glukhov E."/>
            <person name="Allen E.E."/>
            <person name="Gerwick W.H."/>
            <person name="Gerwick L."/>
        </authorList>
    </citation>
    <scope>NUCLEOTIDE SEQUENCE</scope>
    <source>
        <strain evidence="2">JHB</strain>
    </source>
</reference>
<reference evidence="2" key="2">
    <citation type="submission" date="2022-10" db="EMBL/GenBank/DDBJ databases">
        <authorList>
            <person name="Ngo T.-E."/>
        </authorList>
    </citation>
    <scope>NUCLEOTIDE SEQUENCE</scope>
    <source>
        <strain evidence="2">JHB</strain>
    </source>
</reference>
<dbReference type="Pfam" id="PF15970">
    <property type="entry name" value="HicB-like_2"/>
    <property type="match status" value="1"/>
</dbReference>
<proteinExistence type="predicted"/>
<dbReference type="InterPro" id="IPR031807">
    <property type="entry name" value="HicB-like"/>
</dbReference>
<gene>
    <name evidence="2" type="ORF">BJP36_27235</name>
</gene>
<dbReference type="InterPro" id="IPR035069">
    <property type="entry name" value="TTHA1013/TTHA0281-like"/>
</dbReference>
<dbReference type="Proteomes" id="UP000176944">
    <property type="component" value="Chromosome"/>
</dbReference>
<protein>
    <submittedName>
        <fullName evidence="2">Type II toxin-antitoxin system HicB family antitoxin</fullName>
    </submittedName>
</protein>
<dbReference type="EMBL" id="CP017708">
    <property type="protein sequence ID" value="AOY84915.2"/>
    <property type="molecule type" value="Genomic_DNA"/>
</dbReference>
<name>A0A1D9GBT0_MOOP1</name>
<evidence type="ECO:0000313" key="2">
    <source>
        <dbReference type="EMBL" id="AOY84915.2"/>
    </source>
</evidence>